<protein>
    <submittedName>
        <fullName evidence="1">Chaperone protein ClpB1</fullName>
    </submittedName>
</protein>
<name>A0ACC0HVP9_9ERIC</name>
<comment type="caution">
    <text evidence="1">The sequence shown here is derived from an EMBL/GenBank/DDBJ whole genome shotgun (WGS) entry which is preliminary data.</text>
</comment>
<proteinExistence type="predicted"/>
<sequence>MEPNKFTGKTKEALARAHDLTKEAECTSLHLAVALISAHSDIFWKAIINVCGVESTTNSVERVFNHAMMELSSKVGTSCLYPVLKLSLRNETIKVREFQARVELVKVIEKAKSF</sequence>
<reference evidence="1 2" key="1">
    <citation type="journal article" date="2022" name="Plant J.">
        <title>Chromosome-level genome of Camellia lanceoleosa provides a valuable resource for understanding genome evolution and self-incompatibility.</title>
        <authorList>
            <person name="Gong W."/>
            <person name="Xiao S."/>
            <person name="Wang L."/>
            <person name="Liao Z."/>
            <person name="Chang Y."/>
            <person name="Mo W."/>
            <person name="Hu G."/>
            <person name="Li W."/>
            <person name="Zhao G."/>
            <person name="Zhu H."/>
            <person name="Hu X."/>
            <person name="Ji K."/>
            <person name="Xiang X."/>
            <person name="Song Q."/>
            <person name="Yuan D."/>
            <person name="Jin S."/>
            <person name="Zhang L."/>
        </authorList>
    </citation>
    <scope>NUCLEOTIDE SEQUENCE [LARGE SCALE GENOMIC DNA]</scope>
    <source>
        <strain evidence="1">SQ_2022a</strain>
    </source>
</reference>
<organism evidence="1 2">
    <name type="scientific">Camellia lanceoleosa</name>
    <dbReference type="NCBI Taxonomy" id="1840588"/>
    <lineage>
        <taxon>Eukaryota</taxon>
        <taxon>Viridiplantae</taxon>
        <taxon>Streptophyta</taxon>
        <taxon>Embryophyta</taxon>
        <taxon>Tracheophyta</taxon>
        <taxon>Spermatophyta</taxon>
        <taxon>Magnoliopsida</taxon>
        <taxon>eudicotyledons</taxon>
        <taxon>Gunneridae</taxon>
        <taxon>Pentapetalae</taxon>
        <taxon>asterids</taxon>
        <taxon>Ericales</taxon>
        <taxon>Theaceae</taxon>
        <taxon>Camellia</taxon>
    </lineage>
</organism>
<accession>A0ACC0HVP9</accession>
<keyword evidence="2" id="KW-1185">Reference proteome</keyword>
<gene>
    <name evidence="1" type="ORF">LOK49_LG04G01853</name>
</gene>
<dbReference type="EMBL" id="CM045759">
    <property type="protein sequence ID" value="KAI8016768.1"/>
    <property type="molecule type" value="Genomic_DNA"/>
</dbReference>
<dbReference type="Proteomes" id="UP001060215">
    <property type="component" value="Chromosome 2"/>
</dbReference>
<evidence type="ECO:0000313" key="2">
    <source>
        <dbReference type="Proteomes" id="UP001060215"/>
    </source>
</evidence>
<evidence type="ECO:0000313" key="1">
    <source>
        <dbReference type="EMBL" id="KAI8016768.1"/>
    </source>
</evidence>